<dbReference type="Proteomes" id="UP001432251">
    <property type="component" value="Chromosome"/>
</dbReference>
<keyword evidence="1" id="KW-0540">Nuclease</keyword>
<protein>
    <submittedName>
        <fullName evidence="1">Endonuclease/exonuclease/phosphatase family protein</fullName>
    </submittedName>
</protein>
<keyword evidence="2" id="KW-1185">Reference proteome</keyword>
<evidence type="ECO:0000313" key="1">
    <source>
        <dbReference type="EMBL" id="WWQ63634.1"/>
    </source>
</evidence>
<keyword evidence="1" id="KW-0255">Endonuclease</keyword>
<accession>A0ACD5A9N5</accession>
<name>A0ACD5A9N5_9ACTN</name>
<evidence type="ECO:0000313" key="2">
    <source>
        <dbReference type="Proteomes" id="UP001432251"/>
    </source>
</evidence>
<sequence length="320" mass="34613">MLVGTWNLENLYRPGSPYGPRDKAAYEAKLAALAATVDRLRPTLLGIQEVGDPAALDDLVGMLDGRYHVRLSAFPDERGIRVGFLSDIVVNVVEDTPAFPGALRPVQVDDSGRTTERAGRGVLAVNFSTRATWLTAVVCHLKSKLLSYPGGRFAPRDEGERARYAAYALQRRAAEAAGVRAIADPLIGEDGRRERLVVLGDFNDEPHAATTQILQGPPGSEIGTPGFDRPDKGDAARLWNVAPLIPEEQRYSRVYAGRRELIDHVFVTHALVGRVSRAGTGVPHEAAAELHPIASVGDDPAERRDAAGSDHAPVWIDLMP</sequence>
<gene>
    <name evidence="1" type="ORF">V2W30_09980</name>
</gene>
<reference evidence="1" key="1">
    <citation type="journal article" date="2025" name="Int. J. Syst. Evol. Microbiol.">
        <title>Streptomyces citrinus sp. nov., with yellow diffusible pigment.</title>
        <authorList>
            <person name="He Y."/>
            <person name="Yang E."/>
            <person name="Xu J."/>
            <person name="Sun Y."/>
            <person name="Sun L."/>
        </authorList>
    </citation>
    <scope>NUCLEOTIDE SEQUENCE</scope>
    <source>
        <strain evidence="1">Q6</strain>
    </source>
</reference>
<dbReference type="EMBL" id="CP146022">
    <property type="protein sequence ID" value="WWQ63634.1"/>
    <property type="molecule type" value="Genomic_DNA"/>
</dbReference>
<keyword evidence="1" id="KW-0378">Hydrolase</keyword>
<proteinExistence type="predicted"/>
<organism evidence="1 2">
    <name type="scientific">Streptomyces citrinus</name>
    <dbReference type="NCBI Taxonomy" id="3118173"/>
    <lineage>
        <taxon>Bacteria</taxon>
        <taxon>Bacillati</taxon>
        <taxon>Actinomycetota</taxon>
        <taxon>Actinomycetes</taxon>
        <taxon>Kitasatosporales</taxon>
        <taxon>Streptomycetaceae</taxon>
        <taxon>Streptomyces</taxon>
    </lineage>
</organism>